<evidence type="ECO:0000259" key="3">
    <source>
        <dbReference type="PROSITE" id="PS50113"/>
    </source>
</evidence>
<dbReference type="CDD" id="cd00130">
    <property type="entry name" value="PAS"/>
    <property type="match status" value="2"/>
</dbReference>
<dbReference type="PANTHER" id="PTHR44757">
    <property type="entry name" value="DIGUANYLATE CYCLASE DGCP"/>
    <property type="match status" value="1"/>
</dbReference>
<name>A0A4P6UPF9_9BACL</name>
<dbReference type="SUPFAM" id="SSF141868">
    <property type="entry name" value="EAL domain-like"/>
    <property type="match status" value="1"/>
</dbReference>
<dbReference type="CDD" id="cd01948">
    <property type="entry name" value="EAL"/>
    <property type="match status" value="1"/>
</dbReference>
<dbReference type="Gene3D" id="3.20.20.450">
    <property type="entry name" value="EAL domain"/>
    <property type="match status" value="1"/>
</dbReference>
<reference evidence="6 7" key="1">
    <citation type="submission" date="2019-02" db="EMBL/GenBank/DDBJ databases">
        <title>Ureibacillus thermophilus.</title>
        <authorList>
            <person name="Sunny J.S."/>
            <person name="Natarajan A."/>
            <person name="Saleena L.M."/>
        </authorList>
    </citation>
    <scope>NUCLEOTIDE SEQUENCE [LARGE SCALE GENOMIC DNA]</scope>
    <source>
        <strain evidence="6 7">LM102</strain>
    </source>
</reference>
<dbReference type="SUPFAM" id="SSF55785">
    <property type="entry name" value="PYP-like sensor domain (PAS domain)"/>
    <property type="match status" value="2"/>
</dbReference>
<feature type="coiled-coil region" evidence="1">
    <location>
        <begin position="133"/>
        <end position="160"/>
    </location>
</feature>
<evidence type="ECO:0000259" key="5">
    <source>
        <dbReference type="PROSITE" id="PS50887"/>
    </source>
</evidence>
<dbReference type="Pfam" id="PF08447">
    <property type="entry name" value="PAS_3"/>
    <property type="match status" value="1"/>
</dbReference>
<dbReference type="InterPro" id="IPR035965">
    <property type="entry name" value="PAS-like_dom_sf"/>
</dbReference>
<keyword evidence="1" id="KW-0175">Coiled coil</keyword>
<dbReference type="InterPro" id="IPR000160">
    <property type="entry name" value="GGDEF_dom"/>
</dbReference>
<dbReference type="InterPro" id="IPR001633">
    <property type="entry name" value="EAL_dom"/>
</dbReference>
<dbReference type="InterPro" id="IPR035919">
    <property type="entry name" value="EAL_sf"/>
</dbReference>
<dbReference type="PROSITE" id="PS50883">
    <property type="entry name" value="EAL"/>
    <property type="match status" value="1"/>
</dbReference>
<dbReference type="PANTHER" id="PTHR44757:SF2">
    <property type="entry name" value="BIOFILM ARCHITECTURE MAINTENANCE PROTEIN MBAA"/>
    <property type="match status" value="1"/>
</dbReference>
<feature type="domain" description="PAS" evidence="2">
    <location>
        <begin position="150"/>
        <end position="220"/>
    </location>
</feature>
<dbReference type="SMART" id="SM00052">
    <property type="entry name" value="EAL"/>
    <property type="match status" value="1"/>
</dbReference>
<feature type="domain" description="PAC" evidence="3">
    <location>
        <begin position="97"/>
        <end position="149"/>
    </location>
</feature>
<dbReference type="SMART" id="SM00086">
    <property type="entry name" value="PAC"/>
    <property type="match status" value="2"/>
</dbReference>
<dbReference type="InterPro" id="IPR043128">
    <property type="entry name" value="Rev_trsase/Diguanyl_cyclase"/>
</dbReference>
<protein>
    <submittedName>
        <fullName evidence="6">EAL domain-containing protein</fullName>
    </submittedName>
</protein>
<dbReference type="SUPFAM" id="SSF55073">
    <property type="entry name" value="Nucleotide cyclase"/>
    <property type="match status" value="1"/>
</dbReference>
<dbReference type="InterPro" id="IPR000014">
    <property type="entry name" value="PAS"/>
</dbReference>
<evidence type="ECO:0000313" key="7">
    <source>
        <dbReference type="Proteomes" id="UP000291151"/>
    </source>
</evidence>
<dbReference type="InterPro" id="IPR013655">
    <property type="entry name" value="PAS_fold_3"/>
</dbReference>
<dbReference type="Pfam" id="PF00990">
    <property type="entry name" value="GGDEF"/>
    <property type="match status" value="1"/>
</dbReference>
<dbReference type="NCBIfam" id="TIGR00229">
    <property type="entry name" value="sensory_box"/>
    <property type="match status" value="2"/>
</dbReference>
<dbReference type="InterPro" id="IPR000700">
    <property type="entry name" value="PAS-assoc_C"/>
</dbReference>
<gene>
    <name evidence="6" type="ORF">DKZ56_04110</name>
</gene>
<dbReference type="PROSITE" id="PS50113">
    <property type="entry name" value="PAC"/>
    <property type="match status" value="2"/>
</dbReference>
<evidence type="ECO:0000256" key="1">
    <source>
        <dbReference type="SAM" id="Coils"/>
    </source>
</evidence>
<dbReference type="Pfam" id="PF13426">
    <property type="entry name" value="PAS_9"/>
    <property type="match status" value="1"/>
</dbReference>
<feature type="domain" description="EAL" evidence="4">
    <location>
        <begin position="451"/>
        <end position="704"/>
    </location>
</feature>
<dbReference type="Gene3D" id="3.30.70.270">
    <property type="match status" value="1"/>
</dbReference>
<feature type="domain" description="PAC" evidence="3">
    <location>
        <begin position="224"/>
        <end position="277"/>
    </location>
</feature>
<dbReference type="InterPro" id="IPR029787">
    <property type="entry name" value="Nucleotide_cyclase"/>
</dbReference>
<dbReference type="Gene3D" id="3.30.450.20">
    <property type="entry name" value="PAS domain"/>
    <property type="match status" value="2"/>
</dbReference>
<proteinExistence type="predicted"/>
<dbReference type="PROSITE" id="PS50887">
    <property type="entry name" value="GGDEF"/>
    <property type="match status" value="1"/>
</dbReference>
<dbReference type="AlphaFoldDB" id="A0A4P6UPF9"/>
<feature type="domain" description="PAS" evidence="2">
    <location>
        <begin position="25"/>
        <end position="71"/>
    </location>
</feature>
<dbReference type="Proteomes" id="UP000291151">
    <property type="component" value="Chromosome"/>
</dbReference>
<dbReference type="PROSITE" id="PS50112">
    <property type="entry name" value="PAS"/>
    <property type="match status" value="2"/>
</dbReference>
<dbReference type="InterPro" id="IPR001610">
    <property type="entry name" value="PAC"/>
</dbReference>
<dbReference type="SMART" id="SM00267">
    <property type="entry name" value="GGDEF"/>
    <property type="match status" value="1"/>
</dbReference>
<keyword evidence="7" id="KW-1185">Reference proteome</keyword>
<dbReference type="SMART" id="SM00091">
    <property type="entry name" value="PAS"/>
    <property type="match status" value="2"/>
</dbReference>
<dbReference type="InterPro" id="IPR052155">
    <property type="entry name" value="Biofilm_reg_signaling"/>
</dbReference>
<sequence length="709" mass="82375">MNDKNVSKKMEQSYDIHQLKQELKELRELKDILDKTSIIIILDEQGRITYVNDLFCVTAQYSREELIGKTLQVVNSGHHSKEFFKQHWHEISRGNIWKGDIKNKKKDGTYYWVRSTIIPFLNKKGKPYKYIAIQTDITKEKELEEELKQCNKKYELISEYIEHLVALVDEQGKFYYISPTFNKLLHDDLKHLEHQNLFDLVHTDDLDRIKKEMQRLLKNGKFTTKQEFRLLHSEGNYIDVEAKFKIIHDEDNARRPFILLVMSDISVRKKVEQNIYHLVYYDSITNLPNCSYFMKELRSYVRDIQLTKEKFAIFCIDLDHFKWINDEQGHDVGDMVIANAANNIKEALREQDVAARMSSDEFMVLVKSIKNQEEAIAIVKAIIENFRKPLYLNGKEYVITCSVGVVFYPEHGKTPEELIKNADYALSEVKQKSKNNYMIFDKQFENVSLERRIIENTMRKGLKEHQFFLEYQPKFNIQNNQLVGVEALVRWNHPDLGEIPPAKFISLAEETGLIVSLGEWIIRESCKQGKEWQDKGFGSFIVAVNVSMRQLESPDFVQKVEQILNETGFDPKLLEFELTESVLADLSSIIPVLKRLRELGIHISVDDFGTGYSSLSYIKHLPVDTLKVDASFIKDIHNNEESKAIFKAIVNIADTIGLKVIAEGIEMEAHVDALLNGGCTIGQGFFYSRPLKKEEFEEFIQSSGFMSSK</sequence>
<dbReference type="Pfam" id="PF00563">
    <property type="entry name" value="EAL"/>
    <property type="match status" value="1"/>
</dbReference>
<evidence type="ECO:0000313" key="6">
    <source>
        <dbReference type="EMBL" id="QBK25109.1"/>
    </source>
</evidence>
<evidence type="ECO:0000259" key="2">
    <source>
        <dbReference type="PROSITE" id="PS50112"/>
    </source>
</evidence>
<feature type="coiled-coil region" evidence="1">
    <location>
        <begin position="9"/>
        <end position="36"/>
    </location>
</feature>
<dbReference type="CDD" id="cd01949">
    <property type="entry name" value="GGDEF"/>
    <property type="match status" value="1"/>
</dbReference>
<feature type="domain" description="GGDEF" evidence="5">
    <location>
        <begin position="309"/>
        <end position="442"/>
    </location>
</feature>
<dbReference type="RefSeq" id="WP_208651489.1">
    <property type="nucleotide sequence ID" value="NZ_CP036528.1"/>
</dbReference>
<organism evidence="6 7">
    <name type="scientific">Ureibacillus thermophilus</name>
    <dbReference type="NCBI Taxonomy" id="367743"/>
    <lineage>
        <taxon>Bacteria</taxon>
        <taxon>Bacillati</taxon>
        <taxon>Bacillota</taxon>
        <taxon>Bacilli</taxon>
        <taxon>Bacillales</taxon>
        <taxon>Caryophanaceae</taxon>
        <taxon>Ureibacillus</taxon>
    </lineage>
</organism>
<dbReference type="EMBL" id="CP036528">
    <property type="protein sequence ID" value="QBK25109.1"/>
    <property type="molecule type" value="Genomic_DNA"/>
</dbReference>
<dbReference type="NCBIfam" id="TIGR00254">
    <property type="entry name" value="GGDEF"/>
    <property type="match status" value="1"/>
</dbReference>
<dbReference type="KEGG" id="uth:DKZ56_04110"/>
<evidence type="ECO:0000259" key="4">
    <source>
        <dbReference type="PROSITE" id="PS50883"/>
    </source>
</evidence>
<accession>A0A4P6UPF9</accession>